<dbReference type="SUPFAM" id="SSF109604">
    <property type="entry name" value="HD-domain/PDEase-like"/>
    <property type="match status" value="1"/>
</dbReference>
<comment type="caution">
    <text evidence="2">The sequence shown here is derived from an EMBL/GenBank/DDBJ whole genome shotgun (WGS) entry which is preliminary data.</text>
</comment>
<dbReference type="NCBIfam" id="TIGR00277">
    <property type="entry name" value="HDIG"/>
    <property type="match status" value="1"/>
</dbReference>
<keyword evidence="3" id="KW-1185">Reference proteome</keyword>
<protein>
    <submittedName>
        <fullName evidence="2">HD domain-containing protein</fullName>
    </submittedName>
</protein>
<dbReference type="InterPro" id="IPR006674">
    <property type="entry name" value="HD_domain"/>
</dbReference>
<dbReference type="Pfam" id="PF01966">
    <property type="entry name" value="HD"/>
    <property type="match status" value="1"/>
</dbReference>
<accession>A0A3E3I3U1</accession>
<sequence length="259" mass="30093">MKIDRIKAEKVFRDYVSAYNAQDDKVRLKIEHTFRVAVLCEKIAASLGMAEDERDLAWFTGLLHDVGRFEQLRNYGTFIDAESIDHAVYGAQILFDEGKIRDYTEDSREDGLLRTVVGVHNAYRIPEGLDERTQRFCHILRDADKIDILKVNVDFPPEEIYNVSTRELKNCMVSEAVMTAFFEEHAILRTLKRTAADHLAGHISLVYELVFPESLRIVLEQGYLSKLMAFESENPVTREQFCRMKEYMELYVKRIQAVE</sequence>
<evidence type="ECO:0000313" key="3">
    <source>
        <dbReference type="Proteomes" id="UP000260812"/>
    </source>
</evidence>
<dbReference type="AlphaFoldDB" id="A0A3E3I3U1"/>
<dbReference type="InterPro" id="IPR003607">
    <property type="entry name" value="HD/PDEase_dom"/>
</dbReference>
<feature type="domain" description="HD/PDEase" evidence="1">
    <location>
        <begin position="25"/>
        <end position="158"/>
    </location>
</feature>
<gene>
    <name evidence="2" type="ORF">DXC51_13195</name>
</gene>
<evidence type="ECO:0000259" key="1">
    <source>
        <dbReference type="SMART" id="SM00471"/>
    </source>
</evidence>
<proteinExistence type="predicted"/>
<dbReference type="Proteomes" id="UP000260812">
    <property type="component" value="Unassembled WGS sequence"/>
</dbReference>
<evidence type="ECO:0000313" key="2">
    <source>
        <dbReference type="EMBL" id="RGE59756.1"/>
    </source>
</evidence>
<dbReference type="EMBL" id="QVLV01000008">
    <property type="protein sequence ID" value="RGE59756.1"/>
    <property type="molecule type" value="Genomic_DNA"/>
</dbReference>
<dbReference type="InterPro" id="IPR006675">
    <property type="entry name" value="HDIG_dom"/>
</dbReference>
<name>A0A3E3I3U1_9FIRM</name>
<reference evidence="2" key="1">
    <citation type="submission" date="2018-08" db="EMBL/GenBank/DDBJ databases">
        <title>A genome reference for cultivated species of the human gut microbiota.</title>
        <authorList>
            <person name="Zou Y."/>
            <person name="Xue W."/>
            <person name="Luo G."/>
        </authorList>
    </citation>
    <scope>NUCLEOTIDE SEQUENCE [LARGE SCALE GENOMIC DNA]</scope>
    <source>
        <strain evidence="2">TF05-5AC</strain>
    </source>
</reference>
<dbReference type="RefSeq" id="WP_021635083.1">
    <property type="nucleotide sequence ID" value="NZ_CANNOQ010000146.1"/>
</dbReference>
<dbReference type="Gene3D" id="1.10.3210.10">
    <property type="entry name" value="Hypothetical protein af1432"/>
    <property type="match status" value="1"/>
</dbReference>
<dbReference type="SMART" id="SM00471">
    <property type="entry name" value="HDc"/>
    <property type="match status" value="1"/>
</dbReference>
<dbReference type="GeneID" id="97987801"/>
<organism evidence="2 3">
    <name type="scientific">Eisenbergiella massiliensis</name>
    <dbReference type="NCBI Taxonomy" id="1720294"/>
    <lineage>
        <taxon>Bacteria</taxon>
        <taxon>Bacillati</taxon>
        <taxon>Bacillota</taxon>
        <taxon>Clostridia</taxon>
        <taxon>Lachnospirales</taxon>
        <taxon>Lachnospiraceae</taxon>
        <taxon>Eisenbergiella</taxon>
    </lineage>
</organism>
<dbReference type="CDD" id="cd00077">
    <property type="entry name" value="HDc"/>
    <property type="match status" value="1"/>
</dbReference>